<evidence type="ECO:0000256" key="1">
    <source>
        <dbReference type="ARBA" id="ARBA00009011"/>
    </source>
</evidence>
<name>A0A183UQR3_TOXCA</name>
<dbReference type="PANTHER" id="PTHR12259">
    <property type="entry name" value="RGS-GAIP INTERACTING PROTEIN GIPC"/>
    <property type="match status" value="1"/>
</dbReference>
<dbReference type="Pfam" id="PF00595">
    <property type="entry name" value="PDZ"/>
    <property type="match status" value="1"/>
</dbReference>
<dbReference type="InterPro" id="IPR036034">
    <property type="entry name" value="PDZ_sf"/>
</dbReference>
<dbReference type="InterPro" id="IPR017379">
    <property type="entry name" value="GIPC1/2/3"/>
</dbReference>
<dbReference type="Pfam" id="PF25083">
    <property type="entry name" value="GIPC1_GH1"/>
    <property type="match status" value="1"/>
</dbReference>
<dbReference type="CDD" id="cd06707">
    <property type="entry name" value="PDZ_GIPC"/>
    <property type="match status" value="1"/>
</dbReference>
<gene>
    <name evidence="4" type="ORF">TCNE_LOCUS10833</name>
</gene>
<dbReference type="Proteomes" id="UP000050794">
    <property type="component" value="Unassembled WGS sequence"/>
</dbReference>
<feature type="region of interest" description="Disordered" evidence="2">
    <location>
        <begin position="1"/>
        <end position="27"/>
    </location>
</feature>
<dbReference type="SMART" id="SM00228">
    <property type="entry name" value="PDZ"/>
    <property type="match status" value="1"/>
</dbReference>
<dbReference type="InterPro" id="IPR055349">
    <property type="entry name" value="GH2_GIPC"/>
</dbReference>
<evidence type="ECO:0000313" key="5">
    <source>
        <dbReference type="Proteomes" id="UP000050794"/>
    </source>
</evidence>
<evidence type="ECO:0000313" key="6">
    <source>
        <dbReference type="WBParaSite" id="TCNE_0001083301-mRNA-1"/>
    </source>
</evidence>
<dbReference type="SUPFAM" id="SSF50156">
    <property type="entry name" value="PDZ domain-like"/>
    <property type="match status" value="1"/>
</dbReference>
<keyword evidence="5" id="KW-1185">Reference proteome</keyword>
<accession>A0A183UQR3</accession>
<dbReference type="Gene3D" id="2.30.42.10">
    <property type="match status" value="1"/>
</dbReference>
<proteinExistence type="inferred from homology"/>
<feature type="domain" description="PDZ" evidence="3">
    <location>
        <begin position="132"/>
        <end position="200"/>
    </location>
</feature>
<reference evidence="4 5" key="2">
    <citation type="submission" date="2018-11" db="EMBL/GenBank/DDBJ databases">
        <authorList>
            <consortium name="Pathogen Informatics"/>
        </authorList>
    </citation>
    <scope>NUCLEOTIDE SEQUENCE [LARGE SCALE GENOMIC DNA]</scope>
</reference>
<dbReference type="PANTHER" id="PTHR12259:SF1">
    <property type="entry name" value="GH21964P"/>
    <property type="match status" value="1"/>
</dbReference>
<dbReference type="InterPro" id="IPR056814">
    <property type="entry name" value="GIPC1-3_GH1"/>
</dbReference>
<protein>
    <submittedName>
        <fullName evidence="6">PDZ domain-containing protein</fullName>
    </submittedName>
</protein>
<dbReference type="InterPro" id="IPR001478">
    <property type="entry name" value="PDZ"/>
</dbReference>
<reference evidence="6" key="1">
    <citation type="submission" date="2016-06" db="UniProtKB">
        <authorList>
            <consortium name="WormBaseParasite"/>
        </authorList>
    </citation>
    <scope>IDENTIFICATION</scope>
</reference>
<sequence>MTKQSKNRRKNSRSKRSGCSQRGERLTANESNALTKHPLIDFHGDMKPEGFAPEALTFHCQLAHGSPTGIVSGFSSLPQLYQAIASCYDGVSADDILFCTTNTHKVCMDSLLCAGLQSNDFIFAHTAGQAKEVILTKTENALGLTISDNGAGKAFVKRVKPNSMCFKSHPAVQVGDHIEKINNETMKGKRHFDVAHVLRQIPVGQTFTLRLVEPLKSAFDFNNRNTKKPLNSQIDCGLKTLRFRADGKAVIQEKPPCPITKEINEIFDSYLGFHDDELAEVAWEIGLKCSQITEMEARFKEVSTESILFTMVLLNKHYWSLDKISGLTFLHYLLPRPFQSEIAKFDFPIELLFDIWGVVDDWKKKRSKVPSRECVQQCGAIETD</sequence>
<feature type="compositionally biased region" description="Basic residues" evidence="2">
    <location>
        <begin position="1"/>
        <end position="16"/>
    </location>
</feature>
<evidence type="ECO:0000256" key="2">
    <source>
        <dbReference type="SAM" id="MobiDB-lite"/>
    </source>
</evidence>
<evidence type="ECO:0000313" key="4">
    <source>
        <dbReference type="EMBL" id="VDM42154.1"/>
    </source>
</evidence>
<comment type="similarity">
    <text evidence="1">Belongs to the GIPC family.</text>
</comment>
<dbReference type="PROSITE" id="PS50106">
    <property type="entry name" value="PDZ"/>
    <property type="match status" value="1"/>
</dbReference>
<organism evidence="5 6">
    <name type="scientific">Toxocara canis</name>
    <name type="common">Canine roundworm</name>
    <dbReference type="NCBI Taxonomy" id="6265"/>
    <lineage>
        <taxon>Eukaryota</taxon>
        <taxon>Metazoa</taxon>
        <taxon>Ecdysozoa</taxon>
        <taxon>Nematoda</taxon>
        <taxon>Chromadorea</taxon>
        <taxon>Rhabditida</taxon>
        <taxon>Spirurina</taxon>
        <taxon>Ascaridomorpha</taxon>
        <taxon>Ascaridoidea</taxon>
        <taxon>Toxocaridae</taxon>
        <taxon>Toxocara</taxon>
    </lineage>
</organism>
<dbReference type="WBParaSite" id="TCNE_0001083301-mRNA-1">
    <property type="protein sequence ID" value="TCNE_0001083301-mRNA-1"/>
    <property type="gene ID" value="TCNE_0001083301"/>
</dbReference>
<dbReference type="EMBL" id="UYWY01020634">
    <property type="protein sequence ID" value="VDM42154.1"/>
    <property type="molecule type" value="Genomic_DNA"/>
</dbReference>
<dbReference type="Pfam" id="PF25082">
    <property type="entry name" value="GIPC1_GH2"/>
    <property type="match status" value="1"/>
</dbReference>
<evidence type="ECO:0000259" key="3">
    <source>
        <dbReference type="PROSITE" id="PS50106"/>
    </source>
</evidence>
<dbReference type="AlphaFoldDB" id="A0A183UQR3"/>